<dbReference type="FunFam" id="3.40.720.10:FF:000065">
    <property type="entry name" value="Arylsulfatase A"/>
    <property type="match status" value="1"/>
</dbReference>
<dbReference type="RefSeq" id="WP_191615066.1">
    <property type="nucleotide sequence ID" value="NZ_JACYFG010000002.1"/>
</dbReference>
<evidence type="ECO:0000256" key="1">
    <source>
        <dbReference type="ARBA" id="ARBA00001913"/>
    </source>
</evidence>
<dbReference type="PROSITE" id="PS00149">
    <property type="entry name" value="SULFATASE_2"/>
    <property type="match status" value="1"/>
</dbReference>
<keyword evidence="11" id="KW-1185">Reference proteome</keyword>
<dbReference type="Gene3D" id="3.30.1120.10">
    <property type="match status" value="1"/>
</dbReference>
<comment type="similarity">
    <text evidence="2">Belongs to the sulfatase family.</text>
</comment>
<dbReference type="InterPro" id="IPR017850">
    <property type="entry name" value="Alkaline_phosphatase_core_sf"/>
</dbReference>
<feature type="signal peptide" evidence="8">
    <location>
        <begin position="1"/>
        <end position="21"/>
    </location>
</feature>
<keyword evidence="4 8" id="KW-0732">Signal</keyword>
<dbReference type="Proteomes" id="UP000622317">
    <property type="component" value="Unassembled WGS sequence"/>
</dbReference>
<dbReference type="PANTHER" id="PTHR42693">
    <property type="entry name" value="ARYLSULFATASE FAMILY MEMBER"/>
    <property type="match status" value="1"/>
</dbReference>
<sequence>MSKRRSLITLAAILATSILNSATHAEQKRPNVVLIVADDLGWKDLSVQGSTFYESPNLDRLANSGARFTNGYASCQVCSPSRASLMTGQSPVRLGITDWIGAPEEDEWKRNTAMLPPTYKHELPHERTTIAEAMKEAGYATFFAGKWHLGDRESDWPEHHGFDINKGGFDRGGPPGGYFSPYQNPRLEDGPDGEYLPLRLGRETAQFIEENADQPFFATLCFYSVHGPAQTTEALWSKYRDKAEKQPQPTHRMGVEARNPIRIVQDNPIYGGMIEAMDQAVGIVMEALEKNGLSENTIVVFTSDNGGVASGDHWATSALPLRGGKGYQWEGGIRVPYFISWPGNIPAGSVSDLPAIGMDVYPTILDLAGLPARPEEHRDGISLAPALKGEKTPARPLYWHYPHYGNQGGDPVSIIREGQWKLLFFHETDNSQLYRLDEDPGERSDLSAMYPEHAQQLERKLLAWLDEMKAKMPFPNKNFDEERFQQAQKRIPGPAKERQEKAAAQILDENWKPNPSWWGSQP</sequence>
<keyword evidence="3" id="KW-0479">Metal-binding</keyword>
<dbReference type="CDD" id="cd16144">
    <property type="entry name" value="ARS_like"/>
    <property type="match status" value="1"/>
</dbReference>
<feature type="region of interest" description="Disordered" evidence="7">
    <location>
        <begin position="484"/>
        <end position="522"/>
    </location>
</feature>
<evidence type="ECO:0000256" key="6">
    <source>
        <dbReference type="ARBA" id="ARBA00022837"/>
    </source>
</evidence>
<evidence type="ECO:0000256" key="2">
    <source>
        <dbReference type="ARBA" id="ARBA00008779"/>
    </source>
</evidence>
<dbReference type="SUPFAM" id="SSF53649">
    <property type="entry name" value="Alkaline phosphatase-like"/>
    <property type="match status" value="1"/>
</dbReference>
<keyword evidence="5" id="KW-0378">Hydrolase</keyword>
<evidence type="ECO:0000259" key="9">
    <source>
        <dbReference type="Pfam" id="PF00884"/>
    </source>
</evidence>
<reference evidence="10" key="1">
    <citation type="submission" date="2020-09" db="EMBL/GenBank/DDBJ databases">
        <title>Pelagicoccus enzymogenes sp. nov. with an EPS production, isolated from marine sediment.</title>
        <authorList>
            <person name="Feng X."/>
        </authorList>
    </citation>
    <scope>NUCLEOTIDE SEQUENCE</scope>
    <source>
        <strain evidence="10">NFK12</strain>
    </source>
</reference>
<dbReference type="GO" id="GO:0046872">
    <property type="term" value="F:metal ion binding"/>
    <property type="evidence" value="ECO:0007669"/>
    <property type="project" value="UniProtKB-KW"/>
</dbReference>
<dbReference type="InterPro" id="IPR024607">
    <property type="entry name" value="Sulfatase_CS"/>
</dbReference>
<evidence type="ECO:0000256" key="8">
    <source>
        <dbReference type="SAM" id="SignalP"/>
    </source>
</evidence>
<evidence type="ECO:0000256" key="3">
    <source>
        <dbReference type="ARBA" id="ARBA00022723"/>
    </source>
</evidence>
<dbReference type="InterPro" id="IPR000917">
    <property type="entry name" value="Sulfatase_N"/>
</dbReference>
<comment type="caution">
    <text evidence="10">The sequence shown here is derived from an EMBL/GenBank/DDBJ whole genome shotgun (WGS) entry which is preliminary data.</text>
</comment>
<dbReference type="GO" id="GO:0004065">
    <property type="term" value="F:arylsulfatase activity"/>
    <property type="evidence" value="ECO:0007669"/>
    <property type="project" value="TreeGrafter"/>
</dbReference>
<evidence type="ECO:0000256" key="4">
    <source>
        <dbReference type="ARBA" id="ARBA00022729"/>
    </source>
</evidence>
<evidence type="ECO:0000313" key="11">
    <source>
        <dbReference type="Proteomes" id="UP000622317"/>
    </source>
</evidence>
<dbReference type="PANTHER" id="PTHR42693:SF42">
    <property type="entry name" value="ARYLSULFATASE G"/>
    <property type="match status" value="1"/>
</dbReference>
<proteinExistence type="inferred from homology"/>
<protein>
    <submittedName>
        <fullName evidence="10">Sulfatase</fullName>
    </submittedName>
</protein>
<evidence type="ECO:0000256" key="7">
    <source>
        <dbReference type="SAM" id="MobiDB-lite"/>
    </source>
</evidence>
<keyword evidence="6" id="KW-0106">Calcium</keyword>
<dbReference type="InterPro" id="IPR050738">
    <property type="entry name" value="Sulfatase"/>
</dbReference>
<feature type="domain" description="Sulfatase N-terminal" evidence="9">
    <location>
        <begin position="30"/>
        <end position="369"/>
    </location>
</feature>
<dbReference type="EMBL" id="JACYFG010000002">
    <property type="protein sequence ID" value="MBD5777935.1"/>
    <property type="molecule type" value="Genomic_DNA"/>
</dbReference>
<feature type="chain" id="PRO_5037011778" evidence="8">
    <location>
        <begin position="22"/>
        <end position="522"/>
    </location>
</feature>
<evidence type="ECO:0000256" key="5">
    <source>
        <dbReference type="ARBA" id="ARBA00022801"/>
    </source>
</evidence>
<dbReference type="AlphaFoldDB" id="A0A927F693"/>
<dbReference type="Pfam" id="PF00884">
    <property type="entry name" value="Sulfatase"/>
    <property type="match status" value="1"/>
</dbReference>
<comment type="cofactor">
    <cofactor evidence="1">
        <name>Ca(2+)</name>
        <dbReference type="ChEBI" id="CHEBI:29108"/>
    </cofactor>
</comment>
<evidence type="ECO:0000313" key="10">
    <source>
        <dbReference type="EMBL" id="MBD5777935.1"/>
    </source>
</evidence>
<dbReference type="Gene3D" id="3.40.720.10">
    <property type="entry name" value="Alkaline Phosphatase, subunit A"/>
    <property type="match status" value="1"/>
</dbReference>
<accession>A0A927F693</accession>
<name>A0A927F693_9BACT</name>
<organism evidence="10 11">
    <name type="scientific">Pelagicoccus enzymogenes</name>
    <dbReference type="NCBI Taxonomy" id="2773457"/>
    <lineage>
        <taxon>Bacteria</taxon>
        <taxon>Pseudomonadati</taxon>
        <taxon>Verrucomicrobiota</taxon>
        <taxon>Opitutia</taxon>
        <taxon>Puniceicoccales</taxon>
        <taxon>Pelagicoccaceae</taxon>
        <taxon>Pelagicoccus</taxon>
    </lineage>
</organism>
<gene>
    <name evidence="10" type="ORF">IEN85_00315</name>
</gene>